<feature type="transmembrane region" description="Helical" evidence="3">
    <location>
        <begin position="20"/>
        <end position="46"/>
    </location>
</feature>
<dbReference type="PANTHER" id="PTHR43570:SF16">
    <property type="entry name" value="ALDEHYDE DEHYDROGENASE TYPE III, ISOFORM Q"/>
    <property type="match status" value="1"/>
</dbReference>
<evidence type="ECO:0000313" key="5">
    <source>
        <dbReference type="EMBL" id="GFU39914.1"/>
    </source>
</evidence>
<dbReference type="SUPFAM" id="SSF53720">
    <property type="entry name" value="ALDH-like"/>
    <property type="match status" value="1"/>
</dbReference>
<sequence>VETNIILLLDKAYILPQPFGVVLIIGAWNYPFLLISAPLLGAIAAGNCVVIKPSEKAPETAKVLKKLIPQYLHKVTE</sequence>
<dbReference type="PANTHER" id="PTHR43570">
    <property type="entry name" value="ALDEHYDE DEHYDROGENASE"/>
    <property type="match status" value="1"/>
</dbReference>
<evidence type="ECO:0000256" key="2">
    <source>
        <dbReference type="ARBA" id="ARBA00023002"/>
    </source>
</evidence>
<feature type="domain" description="Aldehyde dehydrogenase" evidence="4">
    <location>
        <begin position="11"/>
        <end position="68"/>
    </location>
</feature>
<keyword evidence="6" id="KW-1185">Reference proteome</keyword>
<comment type="caution">
    <text evidence="5">The sequence shown here is derived from an EMBL/GenBank/DDBJ whole genome shotgun (WGS) entry which is preliminary data.</text>
</comment>
<dbReference type="GO" id="GO:0004029">
    <property type="term" value="F:aldehyde dehydrogenase (NAD+) activity"/>
    <property type="evidence" value="ECO:0007669"/>
    <property type="project" value="TreeGrafter"/>
</dbReference>
<dbReference type="GO" id="GO:0005737">
    <property type="term" value="C:cytoplasm"/>
    <property type="evidence" value="ECO:0007669"/>
    <property type="project" value="TreeGrafter"/>
</dbReference>
<evidence type="ECO:0000259" key="4">
    <source>
        <dbReference type="Pfam" id="PF00171"/>
    </source>
</evidence>
<dbReference type="Proteomes" id="UP000887013">
    <property type="component" value="Unassembled WGS sequence"/>
</dbReference>
<keyword evidence="2" id="KW-0560">Oxidoreductase</keyword>
<organism evidence="5 6">
    <name type="scientific">Nephila pilipes</name>
    <name type="common">Giant wood spider</name>
    <name type="synonym">Nephila maculata</name>
    <dbReference type="NCBI Taxonomy" id="299642"/>
    <lineage>
        <taxon>Eukaryota</taxon>
        <taxon>Metazoa</taxon>
        <taxon>Ecdysozoa</taxon>
        <taxon>Arthropoda</taxon>
        <taxon>Chelicerata</taxon>
        <taxon>Arachnida</taxon>
        <taxon>Araneae</taxon>
        <taxon>Araneomorphae</taxon>
        <taxon>Entelegynae</taxon>
        <taxon>Araneoidea</taxon>
        <taxon>Nephilidae</taxon>
        <taxon>Nephila</taxon>
    </lineage>
</organism>
<dbReference type="Pfam" id="PF00171">
    <property type="entry name" value="Aldedh"/>
    <property type="match status" value="1"/>
</dbReference>
<reference evidence="5" key="1">
    <citation type="submission" date="2020-08" db="EMBL/GenBank/DDBJ databases">
        <title>Multicomponent nature underlies the extraordinary mechanical properties of spider dragline silk.</title>
        <authorList>
            <person name="Kono N."/>
            <person name="Nakamura H."/>
            <person name="Mori M."/>
            <person name="Yoshida Y."/>
            <person name="Ohtoshi R."/>
            <person name="Malay A.D."/>
            <person name="Moran D.A.P."/>
            <person name="Tomita M."/>
            <person name="Numata K."/>
            <person name="Arakawa K."/>
        </authorList>
    </citation>
    <scope>NUCLEOTIDE SEQUENCE</scope>
</reference>
<dbReference type="InterPro" id="IPR016162">
    <property type="entry name" value="Ald_DH_N"/>
</dbReference>
<dbReference type="InterPro" id="IPR015590">
    <property type="entry name" value="Aldehyde_DH_dom"/>
</dbReference>
<evidence type="ECO:0000313" key="6">
    <source>
        <dbReference type="Proteomes" id="UP000887013"/>
    </source>
</evidence>
<comment type="similarity">
    <text evidence="1">Belongs to the aldehyde dehydrogenase family.</text>
</comment>
<keyword evidence="3" id="KW-0472">Membrane</keyword>
<dbReference type="InterPro" id="IPR016161">
    <property type="entry name" value="Ald_DH/histidinol_DH"/>
</dbReference>
<accession>A0A8X6QWG1</accession>
<dbReference type="Gene3D" id="3.40.605.10">
    <property type="entry name" value="Aldehyde Dehydrogenase, Chain A, domain 1"/>
    <property type="match status" value="1"/>
</dbReference>
<dbReference type="InterPro" id="IPR012394">
    <property type="entry name" value="Aldehyde_DH_NAD(P)"/>
</dbReference>
<evidence type="ECO:0000256" key="3">
    <source>
        <dbReference type="SAM" id="Phobius"/>
    </source>
</evidence>
<feature type="non-terminal residue" evidence="5">
    <location>
        <position position="1"/>
    </location>
</feature>
<dbReference type="AlphaFoldDB" id="A0A8X6QWG1"/>
<dbReference type="GO" id="GO:0006081">
    <property type="term" value="P:aldehyde metabolic process"/>
    <property type="evidence" value="ECO:0007669"/>
    <property type="project" value="InterPro"/>
</dbReference>
<dbReference type="OrthoDB" id="440325at2759"/>
<proteinExistence type="inferred from homology"/>
<name>A0A8X6QWG1_NEPPI</name>
<evidence type="ECO:0000256" key="1">
    <source>
        <dbReference type="ARBA" id="ARBA00009986"/>
    </source>
</evidence>
<keyword evidence="3" id="KW-0812">Transmembrane</keyword>
<gene>
    <name evidence="5" type="primary">ALDH3A2</name>
    <name evidence="5" type="ORF">NPIL_258151</name>
</gene>
<protein>
    <submittedName>
        <fullName evidence="5">Aldehyde dehydrogenase family 3 member A2</fullName>
    </submittedName>
</protein>
<keyword evidence="3" id="KW-1133">Transmembrane helix</keyword>
<dbReference type="EMBL" id="BMAW01084709">
    <property type="protein sequence ID" value="GFU39914.1"/>
    <property type="molecule type" value="Genomic_DNA"/>
</dbReference>